<proteinExistence type="predicted"/>
<comment type="caution">
    <text evidence="1">The sequence shown here is derived from an EMBL/GenBank/DDBJ whole genome shotgun (WGS) entry which is preliminary data.</text>
</comment>
<evidence type="ECO:0000313" key="2">
    <source>
        <dbReference type="Proteomes" id="UP000437736"/>
    </source>
</evidence>
<evidence type="ECO:0008006" key="3">
    <source>
        <dbReference type="Google" id="ProtNLM"/>
    </source>
</evidence>
<protein>
    <recommendedName>
        <fullName evidence="3">Aminodeoxychorismate synthase component I</fullName>
    </recommendedName>
</protein>
<sequence length="114" mass="11629">MGRTGPRCRFDHTVAGSRESLELVDPVGELVAWEPGEVVGVLEEAERRAAGGCWLGGFVAYEAAPAFDPALGVRADPPGGDRPSLPLAWFGVYRGSGVPSPGDPVASGEPGGGA</sequence>
<feature type="non-terminal residue" evidence="1">
    <location>
        <position position="114"/>
    </location>
</feature>
<organism evidence="1 2">
    <name type="scientific">Acidiferrimicrobium australe</name>
    <dbReference type="NCBI Taxonomy" id="2664430"/>
    <lineage>
        <taxon>Bacteria</taxon>
        <taxon>Bacillati</taxon>
        <taxon>Actinomycetota</taxon>
        <taxon>Acidimicrobiia</taxon>
        <taxon>Acidimicrobiales</taxon>
        <taxon>Acidimicrobiaceae</taxon>
        <taxon>Acidiferrimicrobium</taxon>
    </lineage>
</organism>
<gene>
    <name evidence="1" type="ORF">GHK86_00290</name>
</gene>
<dbReference type="Proteomes" id="UP000437736">
    <property type="component" value="Unassembled WGS sequence"/>
</dbReference>
<accession>A0ABW9QN53</accession>
<evidence type="ECO:0000313" key="1">
    <source>
        <dbReference type="EMBL" id="MST31169.1"/>
    </source>
</evidence>
<dbReference type="EMBL" id="WJHE01000012">
    <property type="protein sequence ID" value="MST31169.1"/>
    <property type="molecule type" value="Genomic_DNA"/>
</dbReference>
<name>A0ABW9QN53_9ACTN</name>
<keyword evidence="2" id="KW-1185">Reference proteome</keyword>
<reference evidence="1 2" key="1">
    <citation type="submission" date="2019-11" db="EMBL/GenBank/DDBJ databases">
        <title>Acidiferrimicrobium australis gen. nov., sp. nov., an acidophilic and obligately heterotrophic, member of the Actinobacteria that catalyses dissimilatory oxido- reduction of iron isolated from metal-rich acidic water in Chile.</title>
        <authorList>
            <person name="Gonzalez D."/>
            <person name="Huber K."/>
            <person name="Hedrich S."/>
            <person name="Rojas-Villalobos C."/>
            <person name="Quatrini R."/>
            <person name="Dinamarca M.A."/>
            <person name="Schwarz A."/>
            <person name="Canales C."/>
            <person name="Nancucheo I."/>
        </authorList>
    </citation>
    <scope>NUCLEOTIDE SEQUENCE [LARGE SCALE GENOMIC DNA]</scope>
    <source>
        <strain evidence="1 2">USS-CCA1</strain>
    </source>
</reference>